<comment type="similarity">
    <text evidence="6">Belongs to the binding-protein-dependent transport system permease family.</text>
</comment>
<proteinExistence type="inferred from homology"/>
<dbReference type="Gene3D" id="1.10.3720.10">
    <property type="entry name" value="MetI-like"/>
    <property type="match status" value="1"/>
</dbReference>
<feature type="domain" description="ABC transmembrane type-1" evidence="7">
    <location>
        <begin position="42"/>
        <end position="221"/>
    </location>
</feature>
<dbReference type="Pfam" id="PF00528">
    <property type="entry name" value="BPD_transp_1"/>
    <property type="match status" value="1"/>
</dbReference>
<dbReference type="GO" id="GO:0005886">
    <property type="term" value="C:plasma membrane"/>
    <property type="evidence" value="ECO:0007669"/>
    <property type="project" value="UniProtKB-SubCell"/>
</dbReference>
<dbReference type="InterPro" id="IPR051204">
    <property type="entry name" value="ABC_transp_perm/SBD"/>
</dbReference>
<evidence type="ECO:0000256" key="4">
    <source>
        <dbReference type="ARBA" id="ARBA00022989"/>
    </source>
</evidence>
<evidence type="ECO:0000313" key="8">
    <source>
        <dbReference type="EMBL" id="KAA1428294.1"/>
    </source>
</evidence>
<keyword evidence="2 6" id="KW-0813">Transport</keyword>
<evidence type="ECO:0000259" key="7">
    <source>
        <dbReference type="PROSITE" id="PS50928"/>
    </source>
</evidence>
<comment type="caution">
    <text evidence="8">The sequence shown here is derived from an EMBL/GenBank/DDBJ whole genome shotgun (WGS) entry which is preliminary data.</text>
</comment>
<organism evidence="8 9">
    <name type="scientific">Nocardioides antri</name>
    <dbReference type="NCBI Taxonomy" id="2607659"/>
    <lineage>
        <taxon>Bacteria</taxon>
        <taxon>Bacillati</taxon>
        <taxon>Actinomycetota</taxon>
        <taxon>Actinomycetes</taxon>
        <taxon>Propionibacteriales</taxon>
        <taxon>Nocardioidaceae</taxon>
        <taxon>Nocardioides</taxon>
    </lineage>
</organism>
<dbReference type="CDD" id="cd06261">
    <property type="entry name" value="TM_PBP2"/>
    <property type="match status" value="1"/>
</dbReference>
<dbReference type="GO" id="GO:0031460">
    <property type="term" value="P:glycine betaine transport"/>
    <property type="evidence" value="ECO:0007669"/>
    <property type="project" value="TreeGrafter"/>
</dbReference>
<dbReference type="EMBL" id="VUJW01000002">
    <property type="protein sequence ID" value="KAA1428294.1"/>
    <property type="molecule type" value="Genomic_DNA"/>
</dbReference>
<protein>
    <submittedName>
        <fullName evidence="8">ABC transporter permease</fullName>
    </submittedName>
</protein>
<dbReference type="RefSeq" id="WP_149749232.1">
    <property type="nucleotide sequence ID" value="NZ_VUJW01000002.1"/>
</dbReference>
<accession>A0A5B1M6L7</accession>
<reference evidence="8 9" key="1">
    <citation type="submission" date="2019-09" db="EMBL/GenBank/DDBJ databases">
        <title>Nocardioides panacisoli sp. nov., isolated from the soil of a ginseng field.</title>
        <authorList>
            <person name="Cho C."/>
        </authorList>
    </citation>
    <scope>NUCLEOTIDE SEQUENCE [LARGE SCALE GENOMIC DNA]</scope>
    <source>
        <strain evidence="8 9">BN140041</strain>
    </source>
</reference>
<dbReference type="InterPro" id="IPR035906">
    <property type="entry name" value="MetI-like_sf"/>
</dbReference>
<evidence type="ECO:0000256" key="2">
    <source>
        <dbReference type="ARBA" id="ARBA00022448"/>
    </source>
</evidence>
<dbReference type="PANTHER" id="PTHR30177">
    <property type="entry name" value="GLYCINE BETAINE/L-PROLINE TRANSPORT SYSTEM PERMEASE PROTEIN PROW"/>
    <property type="match status" value="1"/>
</dbReference>
<name>A0A5B1M6L7_9ACTN</name>
<sequence length="237" mass="25176">MTLLGVTAAPAAREPSCYSAFVNEWWCAEYVDDRRDDILAATTEHLQITVAAVLLGLLLAFPLALLARRYPRLESTILGVSTGLYTIPSLALLPLLVPFTGLSANTVIIGLGVYALTILVRGFLDGLRSVPDDVVESAVGLGYGSARLLFKVQLPLALPVLVAAMRVATVSTVALTTVGTLVSYGGLGDLISHGVQRNFRAELVTAAVLCVLLALLLDAVLVVAQRLLTPWARQEAR</sequence>
<dbReference type="SUPFAM" id="SSF161098">
    <property type="entry name" value="MetI-like"/>
    <property type="match status" value="1"/>
</dbReference>
<gene>
    <name evidence="8" type="ORF">F0U47_05000</name>
</gene>
<dbReference type="InterPro" id="IPR000515">
    <property type="entry name" value="MetI-like"/>
</dbReference>
<evidence type="ECO:0000256" key="5">
    <source>
        <dbReference type="ARBA" id="ARBA00023136"/>
    </source>
</evidence>
<evidence type="ECO:0000256" key="6">
    <source>
        <dbReference type="RuleBase" id="RU363032"/>
    </source>
</evidence>
<keyword evidence="5 6" id="KW-0472">Membrane</keyword>
<feature type="transmembrane region" description="Helical" evidence="6">
    <location>
        <begin position="77"/>
        <end position="96"/>
    </location>
</feature>
<reference evidence="8 9" key="2">
    <citation type="submission" date="2019-09" db="EMBL/GenBank/DDBJ databases">
        <authorList>
            <person name="Jin C."/>
        </authorList>
    </citation>
    <scope>NUCLEOTIDE SEQUENCE [LARGE SCALE GENOMIC DNA]</scope>
    <source>
        <strain evidence="8 9">BN140041</strain>
    </source>
</reference>
<feature type="transmembrane region" description="Helical" evidence="6">
    <location>
        <begin position="156"/>
        <end position="183"/>
    </location>
</feature>
<comment type="subcellular location">
    <subcellularLocation>
        <location evidence="6">Cell membrane</location>
        <topology evidence="6">Multi-pass membrane protein</topology>
    </subcellularLocation>
    <subcellularLocation>
        <location evidence="1">Membrane</location>
        <topology evidence="1">Multi-pass membrane protein</topology>
    </subcellularLocation>
</comment>
<dbReference type="Proteomes" id="UP000324351">
    <property type="component" value="Unassembled WGS sequence"/>
</dbReference>
<dbReference type="PROSITE" id="PS50928">
    <property type="entry name" value="ABC_TM1"/>
    <property type="match status" value="1"/>
</dbReference>
<dbReference type="GO" id="GO:0055085">
    <property type="term" value="P:transmembrane transport"/>
    <property type="evidence" value="ECO:0007669"/>
    <property type="project" value="InterPro"/>
</dbReference>
<dbReference type="AlphaFoldDB" id="A0A5B1M6L7"/>
<feature type="transmembrane region" description="Helical" evidence="6">
    <location>
        <begin position="46"/>
        <end position="65"/>
    </location>
</feature>
<keyword evidence="9" id="KW-1185">Reference proteome</keyword>
<evidence type="ECO:0000256" key="1">
    <source>
        <dbReference type="ARBA" id="ARBA00004141"/>
    </source>
</evidence>
<evidence type="ECO:0000313" key="9">
    <source>
        <dbReference type="Proteomes" id="UP000324351"/>
    </source>
</evidence>
<keyword evidence="3 6" id="KW-0812">Transmembrane</keyword>
<keyword evidence="4 6" id="KW-1133">Transmembrane helix</keyword>
<feature type="transmembrane region" description="Helical" evidence="6">
    <location>
        <begin position="203"/>
        <end position="224"/>
    </location>
</feature>
<feature type="transmembrane region" description="Helical" evidence="6">
    <location>
        <begin position="102"/>
        <end position="124"/>
    </location>
</feature>
<evidence type="ECO:0000256" key="3">
    <source>
        <dbReference type="ARBA" id="ARBA00022692"/>
    </source>
</evidence>
<dbReference type="PANTHER" id="PTHR30177:SF4">
    <property type="entry name" value="OSMOPROTECTANT IMPORT PERMEASE PROTEIN OSMW"/>
    <property type="match status" value="1"/>
</dbReference>